<dbReference type="EMBL" id="WSZM01000476">
    <property type="protein sequence ID" value="KAF4032590.1"/>
    <property type="molecule type" value="Genomic_DNA"/>
</dbReference>
<proteinExistence type="predicted"/>
<gene>
    <name evidence="2" type="ORF">GN244_ATG15522</name>
</gene>
<protein>
    <submittedName>
        <fullName evidence="2">Uncharacterized protein</fullName>
    </submittedName>
</protein>
<organism evidence="2 3">
    <name type="scientific">Phytophthora infestans</name>
    <name type="common">Potato late blight agent</name>
    <name type="synonym">Botrytis infestans</name>
    <dbReference type="NCBI Taxonomy" id="4787"/>
    <lineage>
        <taxon>Eukaryota</taxon>
        <taxon>Sar</taxon>
        <taxon>Stramenopiles</taxon>
        <taxon>Oomycota</taxon>
        <taxon>Peronosporomycetes</taxon>
        <taxon>Peronosporales</taxon>
        <taxon>Peronosporaceae</taxon>
        <taxon>Phytophthora</taxon>
    </lineage>
</organism>
<dbReference type="AlphaFoldDB" id="A0A833SSM7"/>
<reference evidence="2" key="1">
    <citation type="submission" date="2020-04" db="EMBL/GenBank/DDBJ databases">
        <title>Hybrid Assembly of Korean Phytophthora infestans isolates.</title>
        <authorList>
            <person name="Prokchorchik M."/>
            <person name="Lee Y."/>
            <person name="Seo J."/>
            <person name="Cho J.-H."/>
            <person name="Park Y.-E."/>
            <person name="Jang D.-C."/>
            <person name="Im J.-S."/>
            <person name="Choi J.-G."/>
            <person name="Park H.-J."/>
            <person name="Lee G.-B."/>
            <person name="Lee Y.-G."/>
            <person name="Hong S.-Y."/>
            <person name="Cho K."/>
            <person name="Sohn K.H."/>
        </authorList>
    </citation>
    <scope>NUCLEOTIDE SEQUENCE</scope>
    <source>
        <strain evidence="2">KR_1_A1</strain>
    </source>
</reference>
<evidence type="ECO:0000313" key="2">
    <source>
        <dbReference type="EMBL" id="KAF4032590.1"/>
    </source>
</evidence>
<feature type="compositionally biased region" description="Basic and acidic residues" evidence="1">
    <location>
        <begin position="1"/>
        <end position="14"/>
    </location>
</feature>
<comment type="caution">
    <text evidence="2">The sequence shown here is derived from an EMBL/GenBank/DDBJ whole genome shotgun (WGS) entry which is preliminary data.</text>
</comment>
<accession>A0A833SSM7</accession>
<dbReference type="Proteomes" id="UP000602510">
    <property type="component" value="Unassembled WGS sequence"/>
</dbReference>
<keyword evidence="3" id="KW-1185">Reference proteome</keyword>
<evidence type="ECO:0000313" key="3">
    <source>
        <dbReference type="Proteomes" id="UP000602510"/>
    </source>
</evidence>
<evidence type="ECO:0000256" key="1">
    <source>
        <dbReference type="SAM" id="MobiDB-lite"/>
    </source>
</evidence>
<feature type="region of interest" description="Disordered" evidence="1">
    <location>
        <begin position="1"/>
        <end position="26"/>
    </location>
</feature>
<sequence>MKRQSNAHDAHRAAGTDGTGRSLTALDCNKGKTKEMDQLPTKLYNTYNGFDKIEQETRL</sequence>
<name>A0A833SSM7_PHYIN</name>